<sequence length="715" mass="79642">MAVPGIQISEIWDALVRCKEIYEAFSKGYNNAAGILADFRDDFARAEQALEFQKTVYERTGKKYPGAESFKAVLTRCASFIADNKKLLDRDHGKESFAGALQTVTSVFKRDIPKLREALSQKIQEFANWKIDLLLELAFARAEQPVAAASGQHNTDLAPDGTVLGEDQLRRDVDELVSIIYAHGRLLKSGHSGTTEANVAAKRLNARFWTTIASICRHGNMPEDYRPPSVFLQELSRDLLLRKQQASIESVSGTARYTRNEAMMFPRAASVRIYIDAGGNREIRLEAYGYIFVGRQFLFLDDNGRPICEHRVSRDCPPFTPRITDKGLERRVVEFLEAQDVTVFVPEVEPLATSQHVSALVPRSEAFHRYREKNYTANCKYWFERRDYSQYLQFQSDLRGVQLRSEFQVSKITSKKSRAGSDADQVRIKLWYDDHAPENAFLSSFTEFSTRKIFEWPLRWFQPPQQESKTSVRLEFIIPSSQVVTPVAQSPDGSVFAWFGRATGHVRRSSSNSLVNVSSAVPSIRSMVTHQPAGNYAHSDWLSKVKYLHLEFASAQDCPVFTKEVIRLQTEVNRSQFAASPGPSSGVSTLPSSTYESLLESPEITPFISVGSPITTATTPAVAVAGPSRSYTADSNNSANSPMMPCASISRQNSWDAGPSAPSNTIDLFGSSMLFNISHGELGPQIATPETYLDQRAIPSGATPGWLLGLNGYST</sequence>
<protein>
    <submittedName>
        <fullName evidence="1">Uncharacterized protein</fullName>
    </submittedName>
</protein>
<accession>A0AAJ0GCF2</accession>
<proteinExistence type="predicted"/>
<name>A0AAJ0GCF2_9PEZI</name>
<dbReference type="Proteomes" id="UP001271007">
    <property type="component" value="Unassembled WGS sequence"/>
</dbReference>
<organism evidence="1 2">
    <name type="scientific">Extremus antarcticus</name>
    <dbReference type="NCBI Taxonomy" id="702011"/>
    <lineage>
        <taxon>Eukaryota</taxon>
        <taxon>Fungi</taxon>
        <taxon>Dikarya</taxon>
        <taxon>Ascomycota</taxon>
        <taxon>Pezizomycotina</taxon>
        <taxon>Dothideomycetes</taxon>
        <taxon>Dothideomycetidae</taxon>
        <taxon>Mycosphaerellales</taxon>
        <taxon>Extremaceae</taxon>
        <taxon>Extremus</taxon>
    </lineage>
</organism>
<dbReference type="EMBL" id="JAWDJX010000032">
    <property type="protein sequence ID" value="KAK3050374.1"/>
    <property type="molecule type" value="Genomic_DNA"/>
</dbReference>
<comment type="caution">
    <text evidence="1">The sequence shown here is derived from an EMBL/GenBank/DDBJ whole genome shotgun (WGS) entry which is preliminary data.</text>
</comment>
<dbReference type="AlphaFoldDB" id="A0AAJ0GCF2"/>
<reference evidence="1" key="1">
    <citation type="submission" date="2023-04" db="EMBL/GenBank/DDBJ databases">
        <title>Black Yeasts Isolated from many extreme environments.</title>
        <authorList>
            <person name="Coleine C."/>
            <person name="Stajich J.E."/>
            <person name="Selbmann L."/>
        </authorList>
    </citation>
    <scope>NUCLEOTIDE SEQUENCE</scope>
    <source>
        <strain evidence="1">CCFEE 5312</strain>
    </source>
</reference>
<evidence type="ECO:0000313" key="2">
    <source>
        <dbReference type="Proteomes" id="UP001271007"/>
    </source>
</evidence>
<evidence type="ECO:0000313" key="1">
    <source>
        <dbReference type="EMBL" id="KAK3050374.1"/>
    </source>
</evidence>
<keyword evidence="2" id="KW-1185">Reference proteome</keyword>
<gene>
    <name evidence="1" type="ORF">LTR09_008285</name>
</gene>